<dbReference type="Proteomes" id="UP000188342">
    <property type="component" value="Unassembled WGS sequence"/>
</dbReference>
<evidence type="ECO:0000313" key="2">
    <source>
        <dbReference type="Proteomes" id="UP000188342"/>
    </source>
</evidence>
<dbReference type="RefSeq" id="WP_094765723.1">
    <property type="nucleotide sequence ID" value="NZ_FUKQ01000049.1"/>
</dbReference>
<organism evidence="1 2">
    <name type="scientific">Luteococcus japonicus LSP_Lj1</name>
    <dbReference type="NCBI Taxonomy" id="1255658"/>
    <lineage>
        <taxon>Bacteria</taxon>
        <taxon>Bacillati</taxon>
        <taxon>Actinomycetota</taxon>
        <taxon>Actinomycetes</taxon>
        <taxon>Propionibacteriales</taxon>
        <taxon>Propionibacteriaceae</taxon>
        <taxon>Luteococcus</taxon>
    </lineage>
</organism>
<reference evidence="1 2" key="1">
    <citation type="submission" date="2017-02" db="EMBL/GenBank/DDBJ databases">
        <authorList>
            <person name="Peterson S.W."/>
        </authorList>
    </citation>
    <scope>NUCLEOTIDE SEQUENCE [LARGE SCALE GENOMIC DNA]</scope>
    <source>
        <strain evidence="1 2">LSP_Lj1</strain>
    </source>
</reference>
<gene>
    <name evidence="1" type="ORF">FM114_13825</name>
</gene>
<keyword evidence="2" id="KW-1185">Reference proteome</keyword>
<dbReference type="STRING" id="1255658.FM114_13825"/>
<dbReference type="EMBL" id="FUKQ01000049">
    <property type="protein sequence ID" value="SJN42854.1"/>
    <property type="molecule type" value="Genomic_DNA"/>
</dbReference>
<accession>A0A1R4KFE9</accession>
<dbReference type="AlphaFoldDB" id="A0A1R4KFE9"/>
<name>A0A1R4KFE9_9ACTN</name>
<sequence>MLIIMKTAWVFDLPKTWVKGADRKPDIIWICHEDERDVNQLGDAKLDQEPAVRLTSMLDTETFMVRNTALVALHEGKSYVVVFTGEQSMPQAELQKMTDASIPTWHWVR</sequence>
<protein>
    <submittedName>
        <fullName evidence="1">Uncharacterized protein</fullName>
    </submittedName>
</protein>
<proteinExistence type="predicted"/>
<evidence type="ECO:0000313" key="1">
    <source>
        <dbReference type="EMBL" id="SJN42854.1"/>
    </source>
</evidence>